<dbReference type="AlphaFoldDB" id="A0AAU7QQ79"/>
<dbReference type="Gene3D" id="3.10.20.280">
    <property type="entry name" value="RnfH-like"/>
    <property type="match status" value="1"/>
</dbReference>
<sequence>MDEATIRVEVICAGSEHALRRRVDLVQGATVAQAIAASGMAGALPEGTISPERLGLFSRKVAPDHVLRDGDRVEIYRPLLLDPMEARRRRAR</sequence>
<dbReference type="InterPro" id="IPR037021">
    <property type="entry name" value="RnfH_sf"/>
</dbReference>
<dbReference type="SUPFAM" id="SSF54285">
    <property type="entry name" value="MoaD/ThiS"/>
    <property type="match status" value="1"/>
</dbReference>
<evidence type="ECO:0000256" key="1">
    <source>
        <dbReference type="ARBA" id="ARBA00010645"/>
    </source>
</evidence>
<dbReference type="PANTHER" id="PTHR37483:SF1">
    <property type="entry name" value="UPF0125 PROTEIN RATB"/>
    <property type="match status" value="1"/>
</dbReference>
<dbReference type="RefSeq" id="WP_350017108.1">
    <property type="nucleotide sequence ID" value="NZ_CP157948.1"/>
</dbReference>
<comment type="similarity">
    <text evidence="1 2">Belongs to the UPF0125 (RnfH) family.</text>
</comment>
<proteinExistence type="inferred from homology"/>
<dbReference type="Pfam" id="PF03658">
    <property type="entry name" value="Ub-RnfH"/>
    <property type="match status" value="1"/>
</dbReference>
<dbReference type="InterPro" id="IPR016155">
    <property type="entry name" value="Mopterin_synth/thiamin_S_b"/>
</dbReference>
<evidence type="ECO:0000313" key="3">
    <source>
        <dbReference type="EMBL" id="XBS91530.1"/>
    </source>
</evidence>
<gene>
    <name evidence="3" type="ORF">ABNK63_07860</name>
</gene>
<dbReference type="PANTHER" id="PTHR37483">
    <property type="entry name" value="UPF0125 PROTEIN RATB"/>
    <property type="match status" value="1"/>
</dbReference>
<dbReference type="InterPro" id="IPR005346">
    <property type="entry name" value="RnfH"/>
</dbReference>
<organism evidence="3">
    <name type="scientific">Rhodanobacter sp. IGA1.0</name>
    <dbReference type="NCBI Taxonomy" id="3158582"/>
    <lineage>
        <taxon>Bacteria</taxon>
        <taxon>Pseudomonadati</taxon>
        <taxon>Pseudomonadota</taxon>
        <taxon>Gammaproteobacteria</taxon>
        <taxon>Lysobacterales</taxon>
        <taxon>Rhodanobacteraceae</taxon>
        <taxon>Rhodanobacter</taxon>
    </lineage>
</organism>
<evidence type="ECO:0000256" key="2">
    <source>
        <dbReference type="HAMAP-Rule" id="MF_00460"/>
    </source>
</evidence>
<name>A0AAU7QQ79_9GAMM</name>
<dbReference type="EMBL" id="CP157948">
    <property type="protein sequence ID" value="XBS91530.1"/>
    <property type="molecule type" value="Genomic_DNA"/>
</dbReference>
<dbReference type="HAMAP" id="MF_00460">
    <property type="entry name" value="UPF0125_RnfH"/>
    <property type="match status" value="1"/>
</dbReference>
<accession>A0AAU7QQ79</accession>
<reference evidence="3" key="1">
    <citation type="submission" date="2024-06" db="EMBL/GenBank/DDBJ databases">
        <authorList>
            <person name="Sun Y."/>
        </authorList>
    </citation>
    <scope>NUCLEOTIDE SEQUENCE</scope>
    <source>
        <strain evidence="3">IGA1.0</strain>
    </source>
</reference>
<dbReference type="NCBIfam" id="NF002490">
    <property type="entry name" value="PRK01777.1"/>
    <property type="match status" value="1"/>
</dbReference>
<protein>
    <recommendedName>
        <fullName evidence="2">UPF0125 protein ABNK63_07860</fullName>
    </recommendedName>
</protein>